<name>A0ABU3N7F3_9SPHN</name>
<keyword evidence="1" id="KW-0732">Signal</keyword>
<organism evidence="2">
    <name type="scientific">Sphingomonas psychrotolerans</name>
    <dbReference type="NCBI Taxonomy" id="1327635"/>
    <lineage>
        <taxon>Bacteria</taxon>
        <taxon>Pseudomonadati</taxon>
        <taxon>Pseudomonadota</taxon>
        <taxon>Alphaproteobacteria</taxon>
        <taxon>Sphingomonadales</taxon>
        <taxon>Sphingomonadaceae</taxon>
        <taxon>Sphingomonas</taxon>
    </lineage>
</organism>
<evidence type="ECO:0000256" key="1">
    <source>
        <dbReference type="SAM" id="SignalP"/>
    </source>
</evidence>
<sequence>MLALALLAAAQTANASGVTSFGDWAVACDNLRFCEAASLMANESSDNVPQISITRDGGPAGALTIDIWPDAEYRGDWRIEIDGKAVSSGSLAGQSVLVKGAAAQQLADAMLKGQTLVLRGGGKILSQASLKGISATLRYFDAQQGRAGTVTALVAKGAKPASAVPAAPAAPRISFVRPSGKPAPIPAALRKAMDKQSGCDEAYEGMEGDKPEVETYALGGGKTLALVPCGSGAYNLSSVAFVIEGGKAVAARFDSPPGWTEAEGVATLVNAGWDPRKAQLSSHLKARGVGDCGSEETYVWDGAMFQLVEARSMDECRGSPNWLRTWKAEAVPAR</sequence>
<reference evidence="2" key="1">
    <citation type="submission" date="2022-04" db="EMBL/GenBank/DDBJ databases">
        <title>Tomato heritable bacteria conferring resistance against bacterial wilt.</title>
        <authorList>
            <person name="Yin J."/>
        </authorList>
    </citation>
    <scope>NUCLEOTIDE SEQUENCE</scope>
    <source>
        <strain evidence="2">Cra20</strain>
    </source>
</reference>
<protein>
    <submittedName>
        <fullName evidence="2">DUF1176 domain-containing protein</fullName>
    </submittedName>
</protein>
<evidence type="ECO:0000313" key="2">
    <source>
        <dbReference type="EMBL" id="MDT8760455.1"/>
    </source>
</evidence>
<feature type="signal peptide" evidence="1">
    <location>
        <begin position="1"/>
        <end position="15"/>
    </location>
</feature>
<feature type="chain" id="PRO_5047494594" evidence="1">
    <location>
        <begin position="16"/>
        <end position="334"/>
    </location>
</feature>
<accession>A0ABU3N7F3</accession>
<dbReference type="Pfam" id="PF06674">
    <property type="entry name" value="DUF1176"/>
    <property type="match status" value="1"/>
</dbReference>
<dbReference type="InterPro" id="IPR009560">
    <property type="entry name" value="DUF1176"/>
</dbReference>
<comment type="caution">
    <text evidence="2">The sequence shown here is derived from an EMBL/GenBank/DDBJ whole genome shotgun (WGS) entry which is preliminary data.</text>
</comment>
<gene>
    <name evidence="2" type="ORF">MZO42_17275</name>
</gene>
<proteinExistence type="predicted"/>
<dbReference type="EMBL" id="JALMLT010000004">
    <property type="protein sequence ID" value="MDT8760455.1"/>
    <property type="molecule type" value="Genomic_DNA"/>
</dbReference>